<name>A0A1U8BD14_NELNU</name>
<dbReference type="InterPro" id="IPR050466">
    <property type="entry name" value="Carboxylest/Gibb_receptor"/>
</dbReference>
<dbReference type="KEGG" id="nnu:104612160"/>
<dbReference type="InParanoid" id="A0A1U8BD14"/>
<proteinExistence type="predicted"/>
<keyword evidence="2" id="KW-1185">Reference proteome</keyword>
<dbReference type="eggNOG" id="KOG1515">
    <property type="taxonomic scope" value="Eukaryota"/>
</dbReference>
<dbReference type="STRING" id="4432.A0A1U8BD14"/>
<evidence type="ECO:0000259" key="1">
    <source>
        <dbReference type="Pfam" id="PF07859"/>
    </source>
</evidence>
<dbReference type="PANTHER" id="PTHR23024">
    <property type="entry name" value="ARYLACETAMIDE DEACETYLASE"/>
    <property type="match status" value="1"/>
</dbReference>
<dbReference type="GeneID" id="104612160"/>
<reference evidence="3" key="1">
    <citation type="submission" date="2025-08" db="UniProtKB">
        <authorList>
            <consortium name="RefSeq"/>
        </authorList>
    </citation>
    <scope>IDENTIFICATION</scope>
</reference>
<evidence type="ECO:0000313" key="2">
    <source>
        <dbReference type="Proteomes" id="UP000189703"/>
    </source>
</evidence>
<dbReference type="PANTHER" id="PTHR23024:SF551">
    <property type="entry name" value="2-HYDROXYISOFLAVANONE DEHYDRATASE-LIKE"/>
    <property type="match status" value="1"/>
</dbReference>
<organism evidence="2 3">
    <name type="scientific">Nelumbo nucifera</name>
    <name type="common">Sacred lotus</name>
    <dbReference type="NCBI Taxonomy" id="4432"/>
    <lineage>
        <taxon>Eukaryota</taxon>
        <taxon>Viridiplantae</taxon>
        <taxon>Streptophyta</taxon>
        <taxon>Embryophyta</taxon>
        <taxon>Tracheophyta</taxon>
        <taxon>Spermatophyta</taxon>
        <taxon>Magnoliopsida</taxon>
        <taxon>Proteales</taxon>
        <taxon>Nelumbonaceae</taxon>
        <taxon>Nelumbo</taxon>
    </lineage>
</organism>
<dbReference type="InterPro" id="IPR013094">
    <property type="entry name" value="AB_hydrolase_3"/>
</dbReference>
<dbReference type="GO" id="GO:0016787">
    <property type="term" value="F:hydrolase activity"/>
    <property type="evidence" value="ECO:0007669"/>
    <property type="project" value="InterPro"/>
</dbReference>
<dbReference type="InterPro" id="IPR029058">
    <property type="entry name" value="AB_hydrolase_fold"/>
</dbReference>
<accession>A0A1U8BD14</accession>
<gene>
    <name evidence="3" type="primary">LOC104612160</name>
</gene>
<dbReference type="Gene3D" id="3.40.50.1820">
    <property type="entry name" value="alpha/beta hydrolase"/>
    <property type="match status" value="1"/>
</dbReference>
<evidence type="ECO:0000313" key="3">
    <source>
        <dbReference type="RefSeq" id="XP_010277784.1"/>
    </source>
</evidence>
<dbReference type="OMA" id="NICPLSE"/>
<sequence>MDSGAQRVSAELPPLLRVYEDGLVERLVGSGFVPATLNDPQTGVSSKDVLISPESAVSARLYLPKLTCNRRKLPILVYFRGGAFCIESAFSFLDHRYLNILVNEANVVAVFVEYRRAPEHLLPVAYDDCWAALEWVSSHSVGRGANYEPWLTDYADFDRIFLGGDSAGGNIVHNVAMRARAQSLPHNVRVRGALPIPVSTNREKGALQERSFGISNTELRFHSG</sequence>
<dbReference type="Pfam" id="PF07859">
    <property type="entry name" value="Abhydrolase_3"/>
    <property type="match status" value="1"/>
</dbReference>
<feature type="domain" description="Alpha/beta hydrolase fold-3" evidence="1">
    <location>
        <begin position="76"/>
        <end position="192"/>
    </location>
</feature>
<dbReference type="Proteomes" id="UP000189703">
    <property type="component" value="Unplaced"/>
</dbReference>
<dbReference type="AlphaFoldDB" id="A0A1U8BD14"/>
<dbReference type="SUPFAM" id="SSF53474">
    <property type="entry name" value="alpha/beta-Hydrolases"/>
    <property type="match status" value="1"/>
</dbReference>
<protein>
    <submittedName>
        <fullName evidence="3">2-hydroxyisoflavanone dehydratase-like isoform X1</fullName>
    </submittedName>
</protein>
<dbReference type="RefSeq" id="XP_010277784.1">
    <property type="nucleotide sequence ID" value="XM_010279482.2"/>
</dbReference>
<dbReference type="OrthoDB" id="408631at2759"/>